<feature type="domain" description="C2H2-type" evidence="8">
    <location>
        <begin position="208"/>
        <end position="236"/>
    </location>
</feature>
<evidence type="ECO:0000256" key="2">
    <source>
        <dbReference type="ARBA" id="ARBA00022723"/>
    </source>
</evidence>
<feature type="domain" description="C2H2-type" evidence="8">
    <location>
        <begin position="237"/>
        <end position="260"/>
    </location>
</feature>
<dbReference type="PROSITE" id="PS00028">
    <property type="entry name" value="ZINC_FINGER_C2H2_1"/>
    <property type="match status" value="1"/>
</dbReference>
<evidence type="ECO:0000313" key="9">
    <source>
        <dbReference type="EMBL" id="CAB4255264.1"/>
    </source>
</evidence>
<keyword evidence="3" id="KW-0677">Repeat</keyword>
<dbReference type="PROSITE" id="PS50157">
    <property type="entry name" value="ZINC_FINGER_C2H2_2"/>
    <property type="match status" value="2"/>
</dbReference>
<organism evidence="9 10">
    <name type="scientific">Maudiozyma barnettii</name>
    <dbReference type="NCBI Taxonomy" id="61262"/>
    <lineage>
        <taxon>Eukaryota</taxon>
        <taxon>Fungi</taxon>
        <taxon>Dikarya</taxon>
        <taxon>Ascomycota</taxon>
        <taxon>Saccharomycotina</taxon>
        <taxon>Saccharomycetes</taxon>
        <taxon>Saccharomycetales</taxon>
        <taxon>Saccharomycetaceae</taxon>
        <taxon>Maudiozyma</taxon>
    </lineage>
</organism>
<evidence type="ECO:0000256" key="6">
    <source>
        <dbReference type="PROSITE-ProRule" id="PRU00042"/>
    </source>
</evidence>
<dbReference type="AlphaFoldDB" id="A0A8H2ZH23"/>
<feature type="compositionally biased region" description="Low complexity" evidence="7">
    <location>
        <begin position="72"/>
        <end position="87"/>
    </location>
</feature>
<proteinExistence type="predicted"/>
<evidence type="ECO:0000256" key="3">
    <source>
        <dbReference type="ARBA" id="ARBA00022737"/>
    </source>
</evidence>
<gene>
    <name evidence="9" type="ORF">KABA2_06S01518</name>
</gene>
<evidence type="ECO:0000256" key="1">
    <source>
        <dbReference type="ARBA" id="ARBA00022491"/>
    </source>
</evidence>
<dbReference type="SUPFAM" id="SSF57667">
    <property type="entry name" value="beta-beta-alpha zinc fingers"/>
    <property type="match status" value="1"/>
</dbReference>
<accession>A0A8H2ZH23</accession>
<dbReference type="SMART" id="SM00355">
    <property type="entry name" value="ZnF_C2H2"/>
    <property type="match status" value="2"/>
</dbReference>
<feature type="region of interest" description="Disordered" evidence="7">
    <location>
        <begin position="71"/>
        <end position="93"/>
    </location>
</feature>
<keyword evidence="1" id="KW-0678">Repressor</keyword>
<evidence type="ECO:0000256" key="5">
    <source>
        <dbReference type="ARBA" id="ARBA00022833"/>
    </source>
</evidence>
<sequence>MEFQFDPLSYSSSNESQFLTGFNVELNFKDHFATTPVLPYDDGATNFEPIINNLYDSNLIESMLNTDILFQSNTDNNNNNSDSSNNNIPEETNQNEVYNNIEESSGTIAQKDRVDSEEGDFSVPTSSSLIIQQQNGIKENGETVKYVSEADLIIQAVEEAIQKFDARQASQMAEEGIISQENPAKTVYILNLVNNRGEKVDAKQQKPVCCVDCQRMCQSEAHLDRHTDTVHSEERPWACPECIKRFKRKDHLVKHLRRLHHWNSQQVDCLETPLAVLEKKRKRKEKRIASKRLRIKST</sequence>
<dbReference type="FunFam" id="3.30.160.60:FF:000100">
    <property type="entry name" value="Zinc finger 45-like"/>
    <property type="match status" value="1"/>
</dbReference>
<comment type="caution">
    <text evidence="9">The sequence shown here is derived from an EMBL/GenBank/DDBJ whole genome shotgun (WGS) entry which is preliminary data.</text>
</comment>
<dbReference type="Proteomes" id="UP000644660">
    <property type="component" value="Unassembled WGS sequence"/>
</dbReference>
<name>A0A8H2ZH23_9SACH</name>
<dbReference type="EMBL" id="CAEFZW010000006">
    <property type="protein sequence ID" value="CAB4255264.1"/>
    <property type="molecule type" value="Genomic_DNA"/>
</dbReference>
<keyword evidence="10" id="KW-1185">Reference proteome</keyword>
<dbReference type="Gene3D" id="3.30.160.60">
    <property type="entry name" value="Classic Zinc Finger"/>
    <property type="match status" value="1"/>
</dbReference>
<evidence type="ECO:0000256" key="7">
    <source>
        <dbReference type="SAM" id="MobiDB-lite"/>
    </source>
</evidence>
<evidence type="ECO:0000256" key="4">
    <source>
        <dbReference type="ARBA" id="ARBA00022771"/>
    </source>
</evidence>
<dbReference type="OrthoDB" id="654211at2759"/>
<protein>
    <recommendedName>
        <fullName evidence="8">C2H2-type domain-containing protein</fullName>
    </recommendedName>
</protein>
<dbReference type="GO" id="GO:0008270">
    <property type="term" value="F:zinc ion binding"/>
    <property type="evidence" value="ECO:0007669"/>
    <property type="project" value="UniProtKB-KW"/>
</dbReference>
<dbReference type="RefSeq" id="XP_041407108.1">
    <property type="nucleotide sequence ID" value="XM_041551174.1"/>
</dbReference>
<dbReference type="GeneID" id="64858305"/>
<evidence type="ECO:0000259" key="8">
    <source>
        <dbReference type="PROSITE" id="PS50157"/>
    </source>
</evidence>
<dbReference type="InterPro" id="IPR013087">
    <property type="entry name" value="Znf_C2H2_type"/>
</dbReference>
<keyword evidence="4 6" id="KW-0863">Zinc-finger</keyword>
<dbReference type="PANTHER" id="PTHR23235">
    <property type="entry name" value="KRUEPPEL-LIKE TRANSCRIPTION FACTOR"/>
    <property type="match status" value="1"/>
</dbReference>
<keyword evidence="2" id="KW-0479">Metal-binding</keyword>
<reference evidence="9 10" key="1">
    <citation type="submission" date="2020-05" db="EMBL/GenBank/DDBJ databases">
        <authorList>
            <person name="Casaregola S."/>
            <person name="Devillers H."/>
            <person name="Grondin C."/>
        </authorList>
    </citation>
    <scope>NUCLEOTIDE SEQUENCE [LARGE SCALE GENOMIC DNA]</scope>
    <source>
        <strain evidence="9 10">CLIB 1767</strain>
    </source>
</reference>
<keyword evidence="5" id="KW-0862">Zinc</keyword>
<dbReference type="InterPro" id="IPR036236">
    <property type="entry name" value="Znf_C2H2_sf"/>
</dbReference>
<evidence type="ECO:0000313" key="10">
    <source>
        <dbReference type="Proteomes" id="UP000644660"/>
    </source>
</evidence>